<comment type="subcellular location">
    <subcellularLocation>
        <location evidence="1">Cell membrane</location>
        <topology evidence="1">Multi-pass membrane protein</topology>
    </subcellularLocation>
</comment>
<dbReference type="PANTHER" id="PTHR34220:SF7">
    <property type="entry name" value="SENSOR HISTIDINE KINASE YPDA"/>
    <property type="match status" value="1"/>
</dbReference>
<dbReference type="InterPro" id="IPR050640">
    <property type="entry name" value="Bact_2-comp_sensor_kinase"/>
</dbReference>
<dbReference type="InterPro" id="IPR003660">
    <property type="entry name" value="HAMP_dom"/>
</dbReference>
<feature type="transmembrane region" description="Helical" evidence="8">
    <location>
        <begin position="9"/>
        <end position="31"/>
    </location>
</feature>
<evidence type="ECO:0000256" key="1">
    <source>
        <dbReference type="ARBA" id="ARBA00004651"/>
    </source>
</evidence>
<feature type="domain" description="HAMP" evidence="9">
    <location>
        <begin position="319"/>
        <end position="371"/>
    </location>
</feature>
<keyword evidence="2" id="KW-1003">Cell membrane</keyword>
<organism evidence="10 11">
    <name type="scientific">Paenibacillus antarcticus</name>
    <dbReference type="NCBI Taxonomy" id="253703"/>
    <lineage>
        <taxon>Bacteria</taxon>
        <taxon>Bacillati</taxon>
        <taxon>Bacillota</taxon>
        <taxon>Bacilli</taxon>
        <taxon>Bacillales</taxon>
        <taxon>Paenibacillaceae</taxon>
        <taxon>Paenibacillus</taxon>
    </lineage>
</organism>
<dbReference type="AlphaFoldDB" id="A0A168Q9T5"/>
<dbReference type="Pfam" id="PF02518">
    <property type="entry name" value="HATPase_c"/>
    <property type="match status" value="1"/>
</dbReference>
<dbReference type="InterPro" id="IPR003594">
    <property type="entry name" value="HATPase_dom"/>
</dbReference>
<dbReference type="OrthoDB" id="9776552at2"/>
<dbReference type="GO" id="GO:0005886">
    <property type="term" value="C:plasma membrane"/>
    <property type="evidence" value="ECO:0007669"/>
    <property type="project" value="UniProtKB-SubCell"/>
</dbReference>
<evidence type="ECO:0000256" key="2">
    <source>
        <dbReference type="ARBA" id="ARBA00022475"/>
    </source>
</evidence>
<comment type="caution">
    <text evidence="10">The sequence shown here is derived from an EMBL/GenBank/DDBJ whole genome shotgun (WGS) entry which is preliminary data.</text>
</comment>
<keyword evidence="4" id="KW-0808">Transferase</keyword>
<dbReference type="InterPro" id="IPR010559">
    <property type="entry name" value="Sig_transdc_His_kin_internal"/>
</dbReference>
<reference evidence="10 11" key="1">
    <citation type="submission" date="2016-03" db="EMBL/GenBank/DDBJ databases">
        <title>Draft genome sequence of Paenibacillus antarcticus CECT 5836.</title>
        <authorList>
            <person name="Shin S.-K."/>
            <person name="Yi H."/>
        </authorList>
    </citation>
    <scope>NUCLEOTIDE SEQUENCE [LARGE SCALE GENOMIC DNA]</scope>
    <source>
        <strain evidence="10 11">CECT 5836</strain>
    </source>
</reference>
<evidence type="ECO:0000256" key="4">
    <source>
        <dbReference type="ARBA" id="ARBA00022679"/>
    </source>
</evidence>
<gene>
    <name evidence="10" type="ORF">PBAT_04745</name>
</gene>
<evidence type="ECO:0000313" key="10">
    <source>
        <dbReference type="EMBL" id="OAB47540.1"/>
    </source>
</evidence>
<dbReference type="SUPFAM" id="SSF55874">
    <property type="entry name" value="ATPase domain of HSP90 chaperone/DNA topoisomerase II/histidine kinase"/>
    <property type="match status" value="1"/>
</dbReference>
<feature type="coiled-coil region" evidence="7">
    <location>
        <begin position="359"/>
        <end position="386"/>
    </location>
</feature>
<keyword evidence="8" id="KW-1133">Transmembrane helix</keyword>
<name>A0A168Q9T5_9BACL</name>
<dbReference type="PROSITE" id="PS50885">
    <property type="entry name" value="HAMP"/>
    <property type="match status" value="1"/>
</dbReference>
<keyword evidence="3" id="KW-0597">Phosphoprotein</keyword>
<evidence type="ECO:0000256" key="5">
    <source>
        <dbReference type="ARBA" id="ARBA00022777"/>
    </source>
</evidence>
<dbReference type="PANTHER" id="PTHR34220">
    <property type="entry name" value="SENSOR HISTIDINE KINASE YPDA"/>
    <property type="match status" value="1"/>
</dbReference>
<evidence type="ECO:0000256" key="7">
    <source>
        <dbReference type="SAM" id="Coils"/>
    </source>
</evidence>
<dbReference type="Pfam" id="PF06580">
    <property type="entry name" value="His_kinase"/>
    <property type="match status" value="1"/>
</dbReference>
<dbReference type="Proteomes" id="UP000077355">
    <property type="component" value="Unassembled WGS sequence"/>
</dbReference>
<evidence type="ECO:0000256" key="6">
    <source>
        <dbReference type="ARBA" id="ARBA00023136"/>
    </source>
</evidence>
<dbReference type="InterPro" id="IPR036890">
    <property type="entry name" value="HATPase_C_sf"/>
</dbReference>
<keyword evidence="5" id="KW-0418">Kinase</keyword>
<dbReference type="RefSeq" id="WP_068647071.1">
    <property type="nucleotide sequence ID" value="NZ_CP043611.1"/>
</dbReference>
<evidence type="ECO:0000256" key="3">
    <source>
        <dbReference type="ARBA" id="ARBA00022553"/>
    </source>
</evidence>
<evidence type="ECO:0000313" key="11">
    <source>
        <dbReference type="Proteomes" id="UP000077355"/>
    </source>
</evidence>
<proteinExistence type="predicted"/>
<keyword evidence="8" id="KW-0812">Transmembrane</keyword>
<protein>
    <recommendedName>
        <fullName evidence="9">HAMP domain-containing protein</fullName>
    </recommendedName>
</protein>
<sequence>MKISLRKQIILSFSTVFILLIVIFGGLILNYNISNYQKQSYDYVQKIVKANISLSDNYLEQLINVSKIVANDSDILKAVTYRNSVEEVDYSVELFNQRNVAAKIKQLDVLNDITNALIIGNDDEYLYYYGTSPVRGYNFGTQEWFTNANLMGNKYFRFTNFHPTDYLLNDKNKQTVSVIVPILNSNQYSISKPAYLMCDFNLDPIMVDSSGKGNSQIAIFDGINPVYFSNKSWLSDSQKLEISHSLTKDQKSFIISKTKDNPVSYLVVNETSKVSGWSILGIMPLTEIEQMRSTNTTFVIVMIVIACILVVFLSGWISRSILVPMNGLIKKFNEIAAGRRDVSFKETRSIEINSIAITADNMLNNINRLTDEIIEEQKRLATAQFKVLQHQINPHFLNNVLQSIKAMAICGDVESVSRAVTLLGKILSYSVYNPYEQVGLKEELSYTESYILLQNIRFNNLITYTIDCDDNLQYFSVPKLMIQPLVENAIEHGFQTHQEGHITIVVEDAGHEIYIAVTNNGLIVDTAEMNRINQMLHSQDTYKQNQSIGLLNLNQRLKSCFGSEAGLQIFSREGMNTSIIITIPK</sequence>
<accession>A0A168Q9T5</accession>
<keyword evidence="7" id="KW-0175">Coiled coil</keyword>
<dbReference type="Gene3D" id="3.30.565.10">
    <property type="entry name" value="Histidine kinase-like ATPase, C-terminal domain"/>
    <property type="match status" value="1"/>
</dbReference>
<dbReference type="EMBL" id="LVJI01000006">
    <property type="protein sequence ID" value="OAB47540.1"/>
    <property type="molecule type" value="Genomic_DNA"/>
</dbReference>
<keyword evidence="11" id="KW-1185">Reference proteome</keyword>
<evidence type="ECO:0000256" key="8">
    <source>
        <dbReference type="SAM" id="Phobius"/>
    </source>
</evidence>
<keyword evidence="6 8" id="KW-0472">Membrane</keyword>
<dbReference type="Gene3D" id="6.10.340.10">
    <property type="match status" value="1"/>
</dbReference>
<feature type="transmembrane region" description="Helical" evidence="8">
    <location>
        <begin position="298"/>
        <end position="317"/>
    </location>
</feature>
<evidence type="ECO:0000259" key="9">
    <source>
        <dbReference type="PROSITE" id="PS50885"/>
    </source>
</evidence>
<dbReference type="GO" id="GO:0000155">
    <property type="term" value="F:phosphorelay sensor kinase activity"/>
    <property type="evidence" value="ECO:0007669"/>
    <property type="project" value="InterPro"/>
</dbReference>